<feature type="region of interest" description="Disordered" evidence="1">
    <location>
        <begin position="1335"/>
        <end position="1363"/>
    </location>
</feature>
<dbReference type="RefSeq" id="WP_074936435.1">
    <property type="nucleotide sequence ID" value="NZ_FOWP01000001.1"/>
</dbReference>
<dbReference type="Pfam" id="PF05860">
    <property type="entry name" value="TPS"/>
    <property type="match status" value="1"/>
</dbReference>
<feature type="region of interest" description="Disordered" evidence="1">
    <location>
        <begin position="1695"/>
        <end position="1725"/>
    </location>
</feature>
<feature type="compositionally biased region" description="Gly residues" evidence="1">
    <location>
        <begin position="1865"/>
        <end position="1874"/>
    </location>
</feature>
<dbReference type="EMBL" id="FOWP01000001">
    <property type="protein sequence ID" value="SFO72733.1"/>
    <property type="molecule type" value="Genomic_DNA"/>
</dbReference>
<organism evidence="3 4">
    <name type="scientific">Ectopseudomonas composti</name>
    <dbReference type="NCBI Taxonomy" id="658457"/>
    <lineage>
        <taxon>Bacteria</taxon>
        <taxon>Pseudomonadati</taxon>
        <taxon>Pseudomonadota</taxon>
        <taxon>Gammaproteobacteria</taxon>
        <taxon>Pseudomonadales</taxon>
        <taxon>Pseudomonadaceae</taxon>
        <taxon>Ectopseudomonas</taxon>
    </lineage>
</organism>
<dbReference type="InterPro" id="IPR011050">
    <property type="entry name" value="Pectin_lyase_fold/virulence"/>
</dbReference>
<feature type="compositionally biased region" description="Polar residues" evidence="1">
    <location>
        <begin position="1971"/>
        <end position="1987"/>
    </location>
</feature>
<name>A0A1I5JJL9_9GAMM</name>
<dbReference type="Proteomes" id="UP000182400">
    <property type="component" value="Unassembled WGS sequence"/>
</dbReference>
<proteinExistence type="predicted"/>
<dbReference type="SUPFAM" id="SSF51126">
    <property type="entry name" value="Pectin lyase-like"/>
    <property type="match status" value="1"/>
</dbReference>
<feature type="region of interest" description="Disordered" evidence="1">
    <location>
        <begin position="1169"/>
        <end position="1188"/>
    </location>
</feature>
<dbReference type="NCBIfam" id="TIGR01901">
    <property type="entry name" value="adhes_NPXG"/>
    <property type="match status" value="1"/>
</dbReference>
<gene>
    <name evidence="3" type="ORF">SAMN05216601_101460</name>
</gene>
<feature type="compositionally biased region" description="Low complexity" evidence="1">
    <location>
        <begin position="1843"/>
        <end position="1855"/>
    </location>
</feature>
<feature type="compositionally biased region" description="Polar residues" evidence="1">
    <location>
        <begin position="1876"/>
        <end position="1918"/>
    </location>
</feature>
<dbReference type="Gene3D" id="2.160.20.10">
    <property type="entry name" value="Single-stranded right-handed beta-helix, Pectin lyase-like"/>
    <property type="match status" value="1"/>
</dbReference>
<dbReference type="InterPro" id="IPR025157">
    <property type="entry name" value="Hemagglutinin_rpt"/>
</dbReference>
<dbReference type="NCBIfam" id="TIGR01731">
    <property type="entry name" value="fil_hemag_20aa"/>
    <property type="match status" value="5"/>
</dbReference>
<dbReference type="OrthoDB" id="2664633at2"/>
<evidence type="ECO:0000313" key="4">
    <source>
        <dbReference type="Proteomes" id="UP000182400"/>
    </source>
</evidence>
<feature type="compositionally biased region" description="Polar residues" evidence="1">
    <location>
        <begin position="1594"/>
        <end position="1604"/>
    </location>
</feature>
<dbReference type="Pfam" id="PF13018">
    <property type="entry name" value="ESPR"/>
    <property type="match status" value="1"/>
</dbReference>
<evidence type="ECO:0000259" key="2">
    <source>
        <dbReference type="SMART" id="SM00912"/>
    </source>
</evidence>
<feature type="region of interest" description="Disordered" evidence="1">
    <location>
        <begin position="1455"/>
        <end position="1495"/>
    </location>
</feature>
<feature type="region of interest" description="Disordered" evidence="1">
    <location>
        <begin position="1567"/>
        <end position="1604"/>
    </location>
</feature>
<feature type="domain" description="Filamentous haemagglutinin FhaB/tRNA nuclease CdiA-like TPS" evidence="2">
    <location>
        <begin position="76"/>
        <end position="200"/>
    </location>
</feature>
<evidence type="ECO:0000256" key="1">
    <source>
        <dbReference type="SAM" id="MobiDB-lite"/>
    </source>
</evidence>
<dbReference type="InterPro" id="IPR024973">
    <property type="entry name" value="ESPR"/>
</dbReference>
<dbReference type="GO" id="GO:0003824">
    <property type="term" value="F:catalytic activity"/>
    <property type="evidence" value="ECO:0007669"/>
    <property type="project" value="UniProtKB-ARBA"/>
</dbReference>
<evidence type="ECO:0000313" key="3">
    <source>
        <dbReference type="EMBL" id="SFO72733.1"/>
    </source>
</evidence>
<dbReference type="Pfam" id="PF13332">
    <property type="entry name" value="Fil_haemagg_2"/>
    <property type="match status" value="6"/>
</dbReference>
<feature type="compositionally biased region" description="Low complexity" evidence="1">
    <location>
        <begin position="1455"/>
        <end position="1479"/>
    </location>
</feature>
<feature type="compositionally biased region" description="Low complexity" evidence="1">
    <location>
        <begin position="1955"/>
        <end position="1970"/>
    </location>
</feature>
<dbReference type="STRING" id="658457.SAMN05216601_101460"/>
<feature type="region of interest" description="Disordered" evidence="1">
    <location>
        <begin position="1839"/>
        <end position="1987"/>
    </location>
</feature>
<feature type="compositionally biased region" description="Low complexity" evidence="1">
    <location>
        <begin position="1756"/>
        <end position="1766"/>
    </location>
</feature>
<protein>
    <submittedName>
        <fullName evidence="3">Filamentous hemagglutinin family N-terminal domain-containing protein</fullName>
    </submittedName>
</protein>
<dbReference type="SMART" id="SM00912">
    <property type="entry name" value="Haemagg_act"/>
    <property type="match status" value="1"/>
</dbReference>
<sequence length="1987" mass="202630">MNHIYRIVWNRVRNAFMVVAENVGSGGRSASGSGRGPVGSVGLFALSALGASIFVGSVHAAGVEVASGNTQVFQAPNGVQVIDIATANKAGVSHNRYIHYNVDPSGQILNNNSALTRAGALQSQLGGQIVPNVNLTNEARVILNEVVAPNRSSLKGYTEVVGGKADVIVANPYGITCSGCGFINTDRATLTTGVPTIGGDGRVAGFNVNRGDILVEGTGLDGRNQKVLDLVARSVKIDGQINGQDVAVVAGSNTYGYADRSTTAQASTGDTPLYAIDSTALGGMYANRIQLLATENGVGVRMRGEAAASADDFVLSASGKIEINTRISAERDIALSSSTVGDAIRVEGDSTQLTARRDIAITALAGQVALDESTLTASRDLTLTAASLSDNSTGDKRYAGRDARIQTTGSTQIAGSAWGAGDDLAIRAANLTVNDAANLYSGADAQATGKSLTLTSTSGDLRLNQATVQSAGALKLDSAAVLATGSNTEIKSVGDFDVKATGAIDHAGKLLGAADGQVKAGGRLTNSNVLHAGGDLSIEANSLVNTNTAGLSSLKTLDIQATTSIDNSGALYAGEHLSLKAGDKVQNQSSGTVDSNGSMATDSARFINNGAVVGVGDIHIKASQSFVNETLWSGGSLTKKDGAVTYGRVLSEDKIANEGAFDKGMNAWMYDELFTYTEELVGLTMAQLQALQKAQIIANGAGSKLTIDYGTSGLNKVGVISAANVEIGGNGTFRNEELALYNYEKVLRWIRIDDESSGDDDFVAWARVHPDQRYLPSDDPDDDSNNWDNWNPGPGWVRTRHIAAGGWPTILGDEAREMAVAGGQLRDATVSERSGAGIFATSLSFTSGTLENVGSPWPEDEGKARLGSQLGTSVNGPGIGAPSITLPTNPNGYYVPSKTPGAKYLVETNPNFAVGSNFVGSDYLAERYGFNPDTVQTRLGDANYEAYLIRQQLIQQTGNNVIAGYDNEADQMKRLMDQAYAQSKTLGLEFGKTPTPEQLAGLTEDIVWMEEVVVNGQSVLAPKVYLATSTVESLDKGAVIAARDTRISGEGLSNTGGTISGSGSLTVETRGDITNTSGAIKGGNVSLTSTEGSIRNETLAIGQGDNTTYVTAIGKTGSIQSTGDLSLDAARNIEVIGADISSEGNASLNAGGDITVDTIVDKNTTTSFAESSGFLSSSSTRTSVSSETNIGSGLNIKGDLKTRSGGDTTIAGSEVNVGGDLDAEADGSFNVIARQDKLTVDTQTKTSGMGVGGGLYGSQKTTVNDFTGTNVGSTLNVGGNANVKAGEQIVVQGSDVNIGGDASLDGKQGIAILDGLDERRTDTKVETTTFLKIDSSSGASAGTETEASRQGASASAKASANNSTNVKLAEISTTTTNTGSNTSVASNLNVGGNLSMRSDGDVTVQGSNVEAGGDLNVDAKDINVLTGRNESWSESNTTRTSVGIYVDSEAGAEASANASAQGTGNAKAEAKAETTATAGARHEREQSSSYDLVNSASSLKSGGNMKLKASDTATFQGAQVSSGGDMNIEAKDIRNVAAQDISTSSSSAETHTAGLYVGASAEASTEAGVDENGQAKASASASAEASAGVRQATEKSNNSSTSITQVTNSFTSGGNFNRTAQNTIVDQGTQVEAAGNISQSAREIRDEAVSDQSYSSESSYSHDARVGAYVGAEAKASTDEGASAGTGYGLKASVEGEDSKASEQSSTAVTSRFKAGGSISSSSTEKTTLIGTNFEAGEDINIQAGSLDIQAARDTSSSSSSSKSLSVEVKVGTDGASGEAGFEAENAKENTSTARTASLNAGGKLNISTTGDARFEGTELNSGGDTTIGAGGNVEFAAARDTSSSSSNNLSLSVSAADDGEGEQSGEGSIGGGLSRSNSNQARTGSINSGGNVTVTSGGDTTLQGTQVQSAGDTNLSAGGQVRMESAESSSSEVGVQAGFSAKASKDKDGEESGESSGSVSIAVGSQQGSRAATISSGGQTRIEQAR</sequence>
<feature type="compositionally biased region" description="Low complexity" evidence="1">
    <location>
        <begin position="1575"/>
        <end position="1587"/>
    </location>
</feature>
<accession>A0A1I5JJL9</accession>
<feature type="compositionally biased region" description="Polar residues" evidence="1">
    <location>
        <begin position="1335"/>
        <end position="1345"/>
    </location>
</feature>
<dbReference type="InterPro" id="IPR008638">
    <property type="entry name" value="FhaB/CdiA-like_TPS"/>
</dbReference>
<dbReference type="InterPro" id="IPR012334">
    <property type="entry name" value="Pectin_lyas_fold"/>
</dbReference>
<feature type="compositionally biased region" description="Low complexity" evidence="1">
    <location>
        <begin position="1348"/>
        <end position="1363"/>
    </location>
</feature>
<reference evidence="3 4" key="1">
    <citation type="submission" date="2016-10" db="EMBL/GenBank/DDBJ databases">
        <authorList>
            <person name="de Groot N.N."/>
        </authorList>
    </citation>
    <scope>NUCLEOTIDE SEQUENCE [LARGE SCALE GENOMIC DNA]</scope>
    <source>
        <strain evidence="3 4">CCUG 59231</strain>
    </source>
</reference>
<dbReference type="InterPro" id="IPR010069">
    <property type="entry name" value="CdiA_FHA1_rpt"/>
</dbReference>
<feature type="region of interest" description="Disordered" evidence="1">
    <location>
        <begin position="1753"/>
        <end position="1797"/>
    </location>
</feature>